<reference evidence="1 2" key="1">
    <citation type="journal article" date="2019" name="Int. J. Syst. Evol. Microbiol.">
        <title>The Global Catalogue of Microorganisms (GCM) 10K type strain sequencing project: providing services to taxonomists for standard genome sequencing and annotation.</title>
        <authorList>
            <consortium name="The Broad Institute Genomics Platform"/>
            <consortium name="The Broad Institute Genome Sequencing Center for Infectious Disease"/>
            <person name="Wu L."/>
            <person name="Ma J."/>
        </authorList>
    </citation>
    <scope>NUCLEOTIDE SEQUENCE [LARGE SCALE GENOMIC DNA]</scope>
    <source>
        <strain evidence="1 2">JCM 14718</strain>
    </source>
</reference>
<gene>
    <name evidence="1" type="ORF">GCM10009765_69940</name>
</gene>
<dbReference type="RefSeq" id="WP_163567175.1">
    <property type="nucleotide sequence ID" value="NZ_BAAANY010000036.1"/>
</dbReference>
<dbReference type="EMBL" id="BAAANY010000036">
    <property type="protein sequence ID" value="GAA1710654.1"/>
    <property type="molecule type" value="Genomic_DNA"/>
</dbReference>
<dbReference type="Proteomes" id="UP001500618">
    <property type="component" value="Unassembled WGS sequence"/>
</dbReference>
<evidence type="ECO:0000313" key="2">
    <source>
        <dbReference type="Proteomes" id="UP001500618"/>
    </source>
</evidence>
<accession>A0ABN2ISQ5</accession>
<sequence length="107" mass="11238">MTAPEQTPGVIEKPVLRRRILTAIGATGVLVSAGVFGGKPKAASAAPASPNGPNCCNLAHYPANTTYDYCHAHAAYIWYCSEPGGFLHCSCCETSGDQYSAADCHYN</sequence>
<organism evidence="1 2">
    <name type="scientific">Fodinicola feengrottensis</name>
    <dbReference type="NCBI Taxonomy" id="435914"/>
    <lineage>
        <taxon>Bacteria</taxon>
        <taxon>Bacillati</taxon>
        <taxon>Actinomycetota</taxon>
        <taxon>Actinomycetes</taxon>
        <taxon>Mycobacteriales</taxon>
        <taxon>Fodinicola</taxon>
    </lineage>
</organism>
<dbReference type="PROSITE" id="PS51318">
    <property type="entry name" value="TAT"/>
    <property type="match status" value="1"/>
</dbReference>
<evidence type="ECO:0008006" key="3">
    <source>
        <dbReference type="Google" id="ProtNLM"/>
    </source>
</evidence>
<evidence type="ECO:0000313" key="1">
    <source>
        <dbReference type="EMBL" id="GAA1710654.1"/>
    </source>
</evidence>
<proteinExistence type="predicted"/>
<keyword evidence="2" id="KW-1185">Reference proteome</keyword>
<name>A0ABN2ISQ5_9ACTN</name>
<protein>
    <recommendedName>
        <fullName evidence="3">Twin-arginine translocation signal domain-containing protein</fullName>
    </recommendedName>
</protein>
<comment type="caution">
    <text evidence="1">The sequence shown here is derived from an EMBL/GenBank/DDBJ whole genome shotgun (WGS) entry which is preliminary data.</text>
</comment>
<dbReference type="InterPro" id="IPR006311">
    <property type="entry name" value="TAT_signal"/>
</dbReference>